<dbReference type="EMBL" id="LQOT01000043">
    <property type="protein sequence ID" value="ORV45335.1"/>
    <property type="molecule type" value="Genomic_DNA"/>
</dbReference>
<sequence length="130" mass="12480">MSLATLGFGIASAKAVPGLIDEPMPMPMPTPLGGPALPGLSGGLPGGLPGAAAPGSSASGMNAANSFLQVLNGMLNRVIPGVGSIVPTDVSSLTPPGSPMSVTPALEAPPAPPASPALVPQTLAGARTFH</sequence>
<feature type="region of interest" description="Disordered" evidence="1">
    <location>
        <begin position="93"/>
        <end position="118"/>
    </location>
</feature>
<reference evidence="2 3" key="1">
    <citation type="submission" date="2016-01" db="EMBL/GenBank/DDBJ databases">
        <title>The new phylogeny of the genus Mycobacterium.</title>
        <authorList>
            <person name="Tarcisio F."/>
            <person name="Conor M."/>
            <person name="Antonella G."/>
            <person name="Elisabetta G."/>
            <person name="Giulia F.S."/>
            <person name="Sara T."/>
            <person name="Anna F."/>
            <person name="Clotilde B."/>
            <person name="Roberto B."/>
            <person name="Veronica D.S."/>
            <person name="Fabio R."/>
            <person name="Monica P."/>
            <person name="Olivier J."/>
            <person name="Enrico T."/>
            <person name="Nicola S."/>
        </authorList>
    </citation>
    <scope>NUCLEOTIDE SEQUENCE [LARGE SCALE GENOMIC DNA]</scope>
    <source>
        <strain evidence="2 3">ATCC 27353</strain>
    </source>
</reference>
<proteinExistence type="predicted"/>
<gene>
    <name evidence="2" type="ORF">AWC02_13975</name>
</gene>
<name>A0A1X1TL81_9MYCO</name>
<comment type="caution">
    <text evidence="2">The sequence shown here is derived from an EMBL/GenBank/DDBJ whole genome shotgun (WGS) entry which is preliminary data.</text>
</comment>
<protein>
    <submittedName>
        <fullName evidence="2">Uncharacterized protein</fullName>
    </submittedName>
</protein>
<organism evidence="2 3">
    <name type="scientific">Mycolicibacter engbaekii</name>
    <dbReference type="NCBI Taxonomy" id="188915"/>
    <lineage>
        <taxon>Bacteria</taxon>
        <taxon>Bacillati</taxon>
        <taxon>Actinomycetota</taxon>
        <taxon>Actinomycetes</taxon>
        <taxon>Mycobacteriales</taxon>
        <taxon>Mycobacteriaceae</taxon>
        <taxon>Mycolicibacter</taxon>
    </lineage>
</organism>
<keyword evidence="3" id="KW-1185">Reference proteome</keyword>
<evidence type="ECO:0000313" key="3">
    <source>
        <dbReference type="Proteomes" id="UP000193465"/>
    </source>
</evidence>
<dbReference type="Proteomes" id="UP000193465">
    <property type="component" value="Unassembled WGS sequence"/>
</dbReference>
<evidence type="ECO:0000313" key="2">
    <source>
        <dbReference type="EMBL" id="ORV45335.1"/>
    </source>
</evidence>
<evidence type="ECO:0000256" key="1">
    <source>
        <dbReference type="SAM" id="MobiDB-lite"/>
    </source>
</evidence>
<accession>A0A1X1TL81</accession>
<dbReference type="AlphaFoldDB" id="A0A1X1TL81"/>
<dbReference type="RefSeq" id="WP_085129336.1">
    <property type="nucleotide sequence ID" value="NZ_LQOT01000043.1"/>
</dbReference>
<dbReference type="STRING" id="188915.AWC02_13975"/>